<sequence length="441" mass="46256">MTALRAPFTTVALRRAVFCVVGVASAVAVLGVPAIVPGLGVLVLWATGAMSREPAPTIAPLFLVLFPLTVALLVVLAAPTGRAMGTVHRRLASRLLDVHMEAPPPRPSRRLGALVADGPGWRAVGYGLLKVPLAIPQGYGVFCYVLGPVNLSYPLWWPMFRNHPPGTQLGPVWALTPFGPLGTRTFAGTFPIAAAGLAMLLVAPWLMRAGTAADVAAMRWLLGPRRLIERVRELQVSRARAIDDAATMMRRLERDLHDGAQIRLATLAMNLGMANEKLGTDGPPPDLAQARELVALAHRGAKDALADLRDLVRGIHPPVLDNGLGDALATLATSSAVPVNVHVGLPERPAPAIETIAYFCAAELLANAAKHSRATHVELGVVGAGGRLTLTVTDDGAGGANPDGPGLTGLARRVAVVDGRMRVHSPAGGPTRVEIELPTQV</sequence>
<dbReference type="CDD" id="cd16917">
    <property type="entry name" value="HATPase_UhpB-NarQ-NarX-like"/>
    <property type="match status" value="1"/>
</dbReference>
<keyword evidence="9" id="KW-0472">Membrane</keyword>
<dbReference type="AlphaFoldDB" id="A0A1C6TSL5"/>
<evidence type="ECO:0000259" key="10">
    <source>
        <dbReference type="Pfam" id="PF07730"/>
    </source>
</evidence>
<evidence type="ECO:0000259" key="11">
    <source>
        <dbReference type="Pfam" id="PF13796"/>
    </source>
</evidence>
<evidence type="ECO:0000256" key="5">
    <source>
        <dbReference type="ARBA" id="ARBA00022741"/>
    </source>
</evidence>
<gene>
    <name evidence="12" type="ORF">GA0070604_0516</name>
</gene>
<dbReference type="GO" id="GO:0000155">
    <property type="term" value="F:phosphorelay sensor kinase activity"/>
    <property type="evidence" value="ECO:0007669"/>
    <property type="project" value="InterPro"/>
</dbReference>
<evidence type="ECO:0000313" key="12">
    <source>
        <dbReference type="EMBL" id="SCL44649.1"/>
    </source>
</evidence>
<feature type="domain" description="Signal transduction histidine kinase subgroup 3 dimerisation and phosphoacceptor" evidence="10">
    <location>
        <begin position="250"/>
        <end position="320"/>
    </location>
</feature>
<dbReference type="GO" id="GO:0005524">
    <property type="term" value="F:ATP binding"/>
    <property type="evidence" value="ECO:0007669"/>
    <property type="project" value="UniProtKB-KW"/>
</dbReference>
<dbReference type="Proteomes" id="UP000199696">
    <property type="component" value="Unassembled WGS sequence"/>
</dbReference>
<feature type="transmembrane region" description="Helical" evidence="9">
    <location>
        <begin position="16"/>
        <end position="46"/>
    </location>
</feature>
<evidence type="ECO:0000313" key="13">
    <source>
        <dbReference type="Proteomes" id="UP000199696"/>
    </source>
</evidence>
<dbReference type="PANTHER" id="PTHR24421:SF10">
    <property type="entry name" value="NITRATE_NITRITE SENSOR PROTEIN NARQ"/>
    <property type="match status" value="1"/>
</dbReference>
<dbReference type="Gene3D" id="1.20.5.1930">
    <property type="match status" value="1"/>
</dbReference>
<keyword evidence="7" id="KW-0067">ATP-binding</keyword>
<dbReference type="OrthoDB" id="4198152at2"/>
<evidence type="ECO:0000256" key="4">
    <source>
        <dbReference type="ARBA" id="ARBA00022679"/>
    </source>
</evidence>
<feature type="transmembrane region" description="Helical" evidence="9">
    <location>
        <begin position="186"/>
        <end position="207"/>
    </location>
</feature>
<proteinExistence type="predicted"/>
<dbReference type="GO" id="GO:0046983">
    <property type="term" value="F:protein dimerization activity"/>
    <property type="evidence" value="ECO:0007669"/>
    <property type="project" value="InterPro"/>
</dbReference>
<name>A0A1C6TSL5_9ACTN</name>
<keyword evidence="13" id="KW-1185">Reference proteome</keyword>
<dbReference type="GO" id="GO:0016020">
    <property type="term" value="C:membrane"/>
    <property type="evidence" value="ECO:0007669"/>
    <property type="project" value="InterPro"/>
</dbReference>
<protein>
    <recommendedName>
        <fullName evidence="2">histidine kinase</fullName>
        <ecNumber evidence="2">2.7.13.3</ecNumber>
    </recommendedName>
</protein>
<dbReference type="InterPro" id="IPR050482">
    <property type="entry name" value="Sensor_HK_TwoCompSys"/>
</dbReference>
<dbReference type="STRING" id="227316.GA0070604_0516"/>
<keyword evidence="9" id="KW-1133">Transmembrane helix</keyword>
<dbReference type="SUPFAM" id="SSF55874">
    <property type="entry name" value="ATPase domain of HSP90 chaperone/DNA topoisomerase II/histidine kinase"/>
    <property type="match status" value="1"/>
</dbReference>
<reference evidence="13" key="1">
    <citation type="submission" date="2016-06" db="EMBL/GenBank/DDBJ databases">
        <authorList>
            <person name="Varghese N."/>
            <person name="Submissions Spin"/>
        </authorList>
    </citation>
    <scope>NUCLEOTIDE SEQUENCE [LARGE SCALE GENOMIC DNA]</scope>
    <source>
        <strain evidence="13">DSM 44814</strain>
    </source>
</reference>
<keyword evidence="9" id="KW-0812">Transmembrane</keyword>
<accession>A0A1C6TSL5</accession>
<organism evidence="12 13">
    <name type="scientific">Micromonospora eburnea</name>
    <dbReference type="NCBI Taxonomy" id="227316"/>
    <lineage>
        <taxon>Bacteria</taxon>
        <taxon>Bacillati</taxon>
        <taxon>Actinomycetota</taxon>
        <taxon>Actinomycetes</taxon>
        <taxon>Micromonosporales</taxon>
        <taxon>Micromonosporaceae</taxon>
        <taxon>Micromonospora</taxon>
    </lineage>
</organism>
<dbReference type="Pfam" id="PF07730">
    <property type="entry name" value="HisKA_3"/>
    <property type="match status" value="1"/>
</dbReference>
<dbReference type="InterPro" id="IPR025828">
    <property type="entry name" value="Put_sensor_dom"/>
</dbReference>
<evidence type="ECO:0000256" key="6">
    <source>
        <dbReference type="ARBA" id="ARBA00022777"/>
    </source>
</evidence>
<comment type="catalytic activity">
    <reaction evidence="1">
        <text>ATP + protein L-histidine = ADP + protein N-phospho-L-histidine.</text>
        <dbReference type="EC" id="2.7.13.3"/>
    </reaction>
</comment>
<keyword evidence="6 12" id="KW-0418">Kinase</keyword>
<dbReference type="EMBL" id="FMHY01000002">
    <property type="protein sequence ID" value="SCL44649.1"/>
    <property type="molecule type" value="Genomic_DNA"/>
</dbReference>
<feature type="domain" description="Putative sensor" evidence="11">
    <location>
        <begin position="63"/>
        <end position="222"/>
    </location>
</feature>
<evidence type="ECO:0000256" key="3">
    <source>
        <dbReference type="ARBA" id="ARBA00022553"/>
    </source>
</evidence>
<dbReference type="EC" id="2.7.13.3" evidence="2"/>
<evidence type="ECO:0000256" key="1">
    <source>
        <dbReference type="ARBA" id="ARBA00000085"/>
    </source>
</evidence>
<evidence type="ECO:0000256" key="8">
    <source>
        <dbReference type="ARBA" id="ARBA00023012"/>
    </source>
</evidence>
<keyword evidence="5" id="KW-0547">Nucleotide-binding</keyword>
<evidence type="ECO:0000256" key="2">
    <source>
        <dbReference type="ARBA" id="ARBA00012438"/>
    </source>
</evidence>
<dbReference type="InterPro" id="IPR011712">
    <property type="entry name" value="Sig_transdc_His_kin_sub3_dim/P"/>
</dbReference>
<evidence type="ECO:0000256" key="7">
    <source>
        <dbReference type="ARBA" id="ARBA00022840"/>
    </source>
</evidence>
<dbReference type="Pfam" id="PF13796">
    <property type="entry name" value="Sensor"/>
    <property type="match status" value="1"/>
</dbReference>
<dbReference type="InterPro" id="IPR036890">
    <property type="entry name" value="HATPase_C_sf"/>
</dbReference>
<evidence type="ECO:0000256" key="9">
    <source>
        <dbReference type="SAM" id="Phobius"/>
    </source>
</evidence>
<keyword evidence="3" id="KW-0597">Phosphoprotein</keyword>
<feature type="transmembrane region" description="Helical" evidence="9">
    <location>
        <begin position="58"/>
        <end position="80"/>
    </location>
</feature>
<dbReference type="PANTHER" id="PTHR24421">
    <property type="entry name" value="NITRATE/NITRITE SENSOR PROTEIN NARX-RELATED"/>
    <property type="match status" value="1"/>
</dbReference>
<keyword evidence="4" id="KW-0808">Transferase</keyword>
<keyword evidence="8" id="KW-0902">Two-component regulatory system</keyword>
<dbReference type="Gene3D" id="3.30.565.10">
    <property type="entry name" value="Histidine kinase-like ATPase, C-terminal domain"/>
    <property type="match status" value="1"/>
</dbReference>